<dbReference type="EMBL" id="ML995485">
    <property type="protein sequence ID" value="KAF2141998.1"/>
    <property type="molecule type" value="Genomic_DNA"/>
</dbReference>
<keyword evidence="3" id="KW-1185">Reference proteome</keyword>
<dbReference type="Proteomes" id="UP000799438">
    <property type="component" value="Unassembled WGS sequence"/>
</dbReference>
<gene>
    <name evidence="2" type="ORF">K452DRAFT_24525</name>
</gene>
<protein>
    <submittedName>
        <fullName evidence="2">Uncharacterized protein</fullName>
    </submittedName>
</protein>
<reference evidence="2" key="1">
    <citation type="journal article" date="2020" name="Stud. Mycol.">
        <title>101 Dothideomycetes genomes: a test case for predicting lifestyles and emergence of pathogens.</title>
        <authorList>
            <person name="Haridas S."/>
            <person name="Albert R."/>
            <person name="Binder M."/>
            <person name="Bloem J."/>
            <person name="Labutti K."/>
            <person name="Salamov A."/>
            <person name="Andreopoulos B."/>
            <person name="Baker S."/>
            <person name="Barry K."/>
            <person name="Bills G."/>
            <person name="Bluhm B."/>
            <person name="Cannon C."/>
            <person name="Castanera R."/>
            <person name="Culley D."/>
            <person name="Daum C."/>
            <person name="Ezra D."/>
            <person name="Gonzalez J."/>
            <person name="Henrissat B."/>
            <person name="Kuo A."/>
            <person name="Liang C."/>
            <person name="Lipzen A."/>
            <person name="Lutzoni F."/>
            <person name="Magnuson J."/>
            <person name="Mondo S."/>
            <person name="Nolan M."/>
            <person name="Ohm R."/>
            <person name="Pangilinan J."/>
            <person name="Park H.-J."/>
            <person name="Ramirez L."/>
            <person name="Alfaro M."/>
            <person name="Sun H."/>
            <person name="Tritt A."/>
            <person name="Yoshinaga Y."/>
            <person name="Zwiers L.-H."/>
            <person name="Turgeon B."/>
            <person name="Goodwin S."/>
            <person name="Spatafora J."/>
            <person name="Crous P."/>
            <person name="Grigoriev I."/>
        </authorList>
    </citation>
    <scope>NUCLEOTIDE SEQUENCE</scope>
    <source>
        <strain evidence="2">CBS 121167</strain>
    </source>
</reference>
<accession>A0A6A6BEN7</accession>
<proteinExistence type="predicted"/>
<sequence length="72" mass="7692">MEAVAHASRRFARNSLPLPRFTSPSSETTLPPIDPYTSSHSPASSHPPPLLFHLPSASTTPPPPVGVSLCYE</sequence>
<evidence type="ECO:0000313" key="2">
    <source>
        <dbReference type="EMBL" id="KAF2141998.1"/>
    </source>
</evidence>
<dbReference type="AlphaFoldDB" id="A0A6A6BEN7"/>
<name>A0A6A6BEN7_9PEZI</name>
<evidence type="ECO:0000313" key="3">
    <source>
        <dbReference type="Proteomes" id="UP000799438"/>
    </source>
</evidence>
<evidence type="ECO:0000256" key="1">
    <source>
        <dbReference type="SAM" id="MobiDB-lite"/>
    </source>
</evidence>
<dbReference type="RefSeq" id="XP_033397710.1">
    <property type="nucleotide sequence ID" value="XM_033537974.1"/>
</dbReference>
<dbReference type="GeneID" id="54295470"/>
<organism evidence="2 3">
    <name type="scientific">Aplosporella prunicola CBS 121167</name>
    <dbReference type="NCBI Taxonomy" id="1176127"/>
    <lineage>
        <taxon>Eukaryota</taxon>
        <taxon>Fungi</taxon>
        <taxon>Dikarya</taxon>
        <taxon>Ascomycota</taxon>
        <taxon>Pezizomycotina</taxon>
        <taxon>Dothideomycetes</taxon>
        <taxon>Dothideomycetes incertae sedis</taxon>
        <taxon>Botryosphaeriales</taxon>
        <taxon>Aplosporellaceae</taxon>
        <taxon>Aplosporella</taxon>
    </lineage>
</organism>
<feature type="region of interest" description="Disordered" evidence="1">
    <location>
        <begin position="14"/>
        <end position="72"/>
    </location>
</feature>